<evidence type="ECO:0000313" key="11">
    <source>
        <dbReference type="EMBL" id="KAK0649206.1"/>
    </source>
</evidence>
<comment type="caution">
    <text evidence="11">The sequence shown here is derived from an EMBL/GenBank/DDBJ whole genome shotgun (WGS) entry which is preliminary data.</text>
</comment>
<keyword evidence="7 9" id="KW-0503">Monooxygenase</keyword>
<dbReference type="InterPro" id="IPR017972">
    <property type="entry name" value="Cyt_P450_CS"/>
</dbReference>
<dbReference type="GO" id="GO:0004497">
    <property type="term" value="F:monooxygenase activity"/>
    <property type="evidence" value="ECO:0007669"/>
    <property type="project" value="UniProtKB-KW"/>
</dbReference>
<evidence type="ECO:0000256" key="10">
    <source>
        <dbReference type="SAM" id="Phobius"/>
    </source>
</evidence>
<comment type="cofactor">
    <cofactor evidence="1 8">
        <name>heme</name>
        <dbReference type="ChEBI" id="CHEBI:30413"/>
    </cofactor>
</comment>
<dbReference type="Pfam" id="PF00067">
    <property type="entry name" value="p450"/>
    <property type="match status" value="1"/>
</dbReference>
<organism evidence="11 12">
    <name type="scientific">Cercophora newfieldiana</name>
    <dbReference type="NCBI Taxonomy" id="92897"/>
    <lineage>
        <taxon>Eukaryota</taxon>
        <taxon>Fungi</taxon>
        <taxon>Dikarya</taxon>
        <taxon>Ascomycota</taxon>
        <taxon>Pezizomycotina</taxon>
        <taxon>Sordariomycetes</taxon>
        <taxon>Sordariomycetidae</taxon>
        <taxon>Sordariales</taxon>
        <taxon>Lasiosphaeriaceae</taxon>
        <taxon>Cercophora</taxon>
    </lineage>
</organism>
<dbReference type="PANTHER" id="PTHR24305:SF230">
    <property type="entry name" value="P450, PUTATIVE (EUROFUNG)-RELATED"/>
    <property type="match status" value="1"/>
</dbReference>
<evidence type="ECO:0000256" key="5">
    <source>
        <dbReference type="ARBA" id="ARBA00023002"/>
    </source>
</evidence>
<dbReference type="GO" id="GO:0020037">
    <property type="term" value="F:heme binding"/>
    <property type="evidence" value="ECO:0007669"/>
    <property type="project" value="InterPro"/>
</dbReference>
<dbReference type="InterPro" id="IPR001128">
    <property type="entry name" value="Cyt_P450"/>
</dbReference>
<dbReference type="Gene3D" id="1.10.630.10">
    <property type="entry name" value="Cytochrome P450"/>
    <property type="match status" value="1"/>
</dbReference>
<keyword evidence="3 8" id="KW-0349">Heme</keyword>
<dbReference type="InterPro" id="IPR050121">
    <property type="entry name" value="Cytochrome_P450_monoxygenase"/>
</dbReference>
<dbReference type="GO" id="GO:0005506">
    <property type="term" value="F:iron ion binding"/>
    <property type="evidence" value="ECO:0007669"/>
    <property type="project" value="InterPro"/>
</dbReference>
<dbReference type="PROSITE" id="PS00086">
    <property type="entry name" value="CYTOCHROME_P450"/>
    <property type="match status" value="1"/>
</dbReference>
<accession>A0AA40CRY8</accession>
<keyword evidence="10" id="KW-0472">Membrane</keyword>
<keyword evidence="6 8" id="KW-0408">Iron</keyword>
<keyword evidence="10" id="KW-0812">Transmembrane</keyword>
<keyword evidence="12" id="KW-1185">Reference proteome</keyword>
<protein>
    <submittedName>
        <fullName evidence="11">Cytochrome P450</fullName>
    </submittedName>
</protein>
<evidence type="ECO:0000256" key="1">
    <source>
        <dbReference type="ARBA" id="ARBA00001971"/>
    </source>
</evidence>
<evidence type="ECO:0000256" key="8">
    <source>
        <dbReference type="PIRSR" id="PIRSR602401-1"/>
    </source>
</evidence>
<feature type="transmembrane region" description="Helical" evidence="10">
    <location>
        <begin position="6"/>
        <end position="29"/>
    </location>
</feature>
<dbReference type="CDD" id="cd11058">
    <property type="entry name" value="CYP60B-like"/>
    <property type="match status" value="1"/>
</dbReference>
<dbReference type="EMBL" id="JAULSV010000003">
    <property type="protein sequence ID" value="KAK0649206.1"/>
    <property type="molecule type" value="Genomic_DNA"/>
</dbReference>
<dbReference type="PRINTS" id="PR00385">
    <property type="entry name" value="P450"/>
</dbReference>
<feature type="binding site" description="axial binding residue" evidence="8">
    <location>
        <position position="448"/>
    </location>
    <ligand>
        <name>heme</name>
        <dbReference type="ChEBI" id="CHEBI:30413"/>
    </ligand>
    <ligandPart>
        <name>Fe</name>
        <dbReference type="ChEBI" id="CHEBI:18248"/>
    </ligandPart>
</feature>
<dbReference type="SUPFAM" id="SSF48264">
    <property type="entry name" value="Cytochrome P450"/>
    <property type="match status" value="1"/>
</dbReference>
<sequence length="504" mass="57490">MGLMLPNFYSATVLVVATTAVYLVAKVVYNLYFHPLARFPGPFAYRATRLAWLLQYNKGTLSKDMLAFHKRYGPIVRIAPDELAFNHPDAWKEIYGHKTEEFPKFQPFYHPSGHPTNIVTEPSRANHRQLRLQLAPQFSDRSMREQEPIIKKYMDLLVTRLRENAFDPNRIDASTGLQARRPLDLVAYYTWTTFDAIGDLAFGEPFGCLDRVKDDPWIKGIFDAMKKSAVIVALSYLGLDTVVLPILKRFINKGRAAHDERTAQKLRRRMELKVERPDLIEGILRKAESMDMDFTTLGSNASVLIVAGSETTSTLLSGVTYLLLRNPDVLRKLTDEVRSSFNSEEEITLLSVGKLNYMLACLNEGLRKYPPVTVGMPRFIPQGTSAVIAGEVIPAGTKVAVWQWATYHSAKYFTDPFGFHPERFLHDPRFANDKLDMLQPFSFGPRNCVGRNLAYAEMRLILAKIIYNFDMQLVDENVDWLEHKSFIVHIKPPLPVYLTPVKRA</sequence>
<comment type="similarity">
    <text evidence="2 9">Belongs to the cytochrome P450 family.</text>
</comment>
<keyword evidence="4 8" id="KW-0479">Metal-binding</keyword>
<evidence type="ECO:0000256" key="9">
    <source>
        <dbReference type="RuleBase" id="RU000461"/>
    </source>
</evidence>
<proteinExistence type="inferred from homology"/>
<gene>
    <name evidence="11" type="ORF">B0T16DRAFT_456637</name>
</gene>
<reference evidence="11" key="1">
    <citation type="submission" date="2023-06" db="EMBL/GenBank/DDBJ databases">
        <title>Genome-scale phylogeny and comparative genomics of the fungal order Sordariales.</title>
        <authorList>
            <consortium name="Lawrence Berkeley National Laboratory"/>
            <person name="Hensen N."/>
            <person name="Bonometti L."/>
            <person name="Westerberg I."/>
            <person name="Brannstrom I.O."/>
            <person name="Guillou S."/>
            <person name="Cros-Aarteil S."/>
            <person name="Calhoun S."/>
            <person name="Haridas S."/>
            <person name="Kuo A."/>
            <person name="Mondo S."/>
            <person name="Pangilinan J."/>
            <person name="Riley R."/>
            <person name="Labutti K."/>
            <person name="Andreopoulos B."/>
            <person name="Lipzen A."/>
            <person name="Chen C."/>
            <person name="Yanf M."/>
            <person name="Daum C."/>
            <person name="Ng V."/>
            <person name="Clum A."/>
            <person name="Steindorff A."/>
            <person name="Ohm R."/>
            <person name="Martin F."/>
            <person name="Silar P."/>
            <person name="Natvig D."/>
            <person name="Lalanne C."/>
            <person name="Gautier V."/>
            <person name="Ament-Velasquez S.L."/>
            <person name="Kruys A."/>
            <person name="Hutchinson M.I."/>
            <person name="Powell A.J."/>
            <person name="Barry K."/>
            <person name="Miller A.N."/>
            <person name="Grigoriev I.V."/>
            <person name="Debuchy R."/>
            <person name="Gladieux P."/>
            <person name="Thoren M.H."/>
            <person name="Johannesson H."/>
        </authorList>
    </citation>
    <scope>NUCLEOTIDE SEQUENCE</scope>
    <source>
        <strain evidence="11">SMH2532-1</strain>
    </source>
</reference>
<dbReference type="PANTHER" id="PTHR24305">
    <property type="entry name" value="CYTOCHROME P450"/>
    <property type="match status" value="1"/>
</dbReference>
<evidence type="ECO:0000256" key="3">
    <source>
        <dbReference type="ARBA" id="ARBA00022617"/>
    </source>
</evidence>
<dbReference type="InterPro" id="IPR002401">
    <property type="entry name" value="Cyt_P450_E_grp-I"/>
</dbReference>
<dbReference type="AlphaFoldDB" id="A0AA40CRY8"/>
<name>A0AA40CRY8_9PEZI</name>
<dbReference type="Proteomes" id="UP001174936">
    <property type="component" value="Unassembled WGS sequence"/>
</dbReference>
<dbReference type="GO" id="GO:0016705">
    <property type="term" value="F:oxidoreductase activity, acting on paired donors, with incorporation or reduction of molecular oxygen"/>
    <property type="evidence" value="ECO:0007669"/>
    <property type="project" value="InterPro"/>
</dbReference>
<evidence type="ECO:0000313" key="12">
    <source>
        <dbReference type="Proteomes" id="UP001174936"/>
    </source>
</evidence>
<evidence type="ECO:0000256" key="6">
    <source>
        <dbReference type="ARBA" id="ARBA00023004"/>
    </source>
</evidence>
<dbReference type="InterPro" id="IPR036396">
    <property type="entry name" value="Cyt_P450_sf"/>
</dbReference>
<keyword evidence="10" id="KW-1133">Transmembrane helix</keyword>
<dbReference type="PRINTS" id="PR00463">
    <property type="entry name" value="EP450I"/>
</dbReference>
<evidence type="ECO:0000256" key="2">
    <source>
        <dbReference type="ARBA" id="ARBA00010617"/>
    </source>
</evidence>
<evidence type="ECO:0000256" key="7">
    <source>
        <dbReference type="ARBA" id="ARBA00023033"/>
    </source>
</evidence>
<keyword evidence="5 9" id="KW-0560">Oxidoreductase</keyword>
<evidence type="ECO:0000256" key="4">
    <source>
        <dbReference type="ARBA" id="ARBA00022723"/>
    </source>
</evidence>